<dbReference type="InterPro" id="IPR041698">
    <property type="entry name" value="Methyltransf_25"/>
</dbReference>
<protein>
    <submittedName>
        <fullName evidence="3">Class I SAM-dependent methyltransferase</fullName>
        <ecNumber evidence="3">2.1.1.222</ecNumber>
        <ecNumber evidence="3">2.1.1.64</ecNumber>
    </submittedName>
</protein>
<keyword evidence="4" id="KW-1185">Reference proteome</keyword>
<evidence type="ECO:0000313" key="4">
    <source>
        <dbReference type="Proteomes" id="UP001595528"/>
    </source>
</evidence>
<feature type="domain" description="Methyltransferase" evidence="2">
    <location>
        <begin position="90"/>
        <end position="187"/>
    </location>
</feature>
<reference evidence="4" key="1">
    <citation type="journal article" date="2019" name="Int. J. Syst. Evol. Microbiol.">
        <title>The Global Catalogue of Microorganisms (GCM) 10K type strain sequencing project: providing services to taxonomists for standard genome sequencing and annotation.</title>
        <authorList>
            <consortium name="The Broad Institute Genomics Platform"/>
            <consortium name="The Broad Institute Genome Sequencing Center for Infectious Disease"/>
            <person name="Wu L."/>
            <person name="Ma J."/>
        </authorList>
    </citation>
    <scope>NUCLEOTIDE SEQUENCE [LARGE SCALE GENOMIC DNA]</scope>
    <source>
        <strain evidence="4">KCTC 42964</strain>
    </source>
</reference>
<dbReference type="EC" id="2.1.1.222" evidence="3"/>
<dbReference type="InterPro" id="IPR029063">
    <property type="entry name" value="SAM-dependent_MTases_sf"/>
</dbReference>
<feature type="region of interest" description="Disordered" evidence="1">
    <location>
        <begin position="1"/>
        <end position="46"/>
    </location>
</feature>
<dbReference type="GO" id="GO:0061542">
    <property type="term" value="F:3-demethylubiquinol 3-O-methyltransferase activity"/>
    <property type="evidence" value="ECO:0007669"/>
    <property type="project" value="UniProtKB-EC"/>
</dbReference>
<gene>
    <name evidence="3" type="ORF">ACFOGJ_26795</name>
</gene>
<dbReference type="EC" id="2.1.1.64" evidence="3"/>
<dbReference type="GO" id="GO:0032259">
    <property type="term" value="P:methylation"/>
    <property type="evidence" value="ECO:0007669"/>
    <property type="project" value="UniProtKB-KW"/>
</dbReference>
<dbReference type="GO" id="GO:0102208">
    <property type="term" value="F:2-polyprenyl-6-hydroxyphenol methylase activity"/>
    <property type="evidence" value="ECO:0007669"/>
    <property type="project" value="UniProtKB-EC"/>
</dbReference>
<keyword evidence="3" id="KW-0489">Methyltransferase</keyword>
<dbReference type="Gene3D" id="3.40.50.150">
    <property type="entry name" value="Vaccinia Virus protein VP39"/>
    <property type="match status" value="1"/>
</dbReference>
<evidence type="ECO:0000256" key="1">
    <source>
        <dbReference type="SAM" id="MobiDB-lite"/>
    </source>
</evidence>
<keyword evidence="3" id="KW-0808">Transferase</keyword>
<dbReference type="EMBL" id="JBHRTR010000050">
    <property type="protein sequence ID" value="MFC3230882.1"/>
    <property type="molecule type" value="Genomic_DNA"/>
</dbReference>
<organism evidence="3 4">
    <name type="scientific">Marinibaculum pumilum</name>
    <dbReference type="NCBI Taxonomy" id="1766165"/>
    <lineage>
        <taxon>Bacteria</taxon>
        <taxon>Pseudomonadati</taxon>
        <taxon>Pseudomonadota</taxon>
        <taxon>Alphaproteobacteria</taxon>
        <taxon>Rhodospirillales</taxon>
        <taxon>Rhodospirillaceae</taxon>
        <taxon>Marinibaculum</taxon>
    </lineage>
</organism>
<dbReference type="Pfam" id="PF13649">
    <property type="entry name" value="Methyltransf_25"/>
    <property type="match status" value="1"/>
</dbReference>
<dbReference type="CDD" id="cd02440">
    <property type="entry name" value="AdoMet_MTases"/>
    <property type="match status" value="1"/>
</dbReference>
<feature type="compositionally biased region" description="Pro residues" evidence="1">
    <location>
        <begin position="1"/>
        <end position="13"/>
    </location>
</feature>
<comment type="caution">
    <text evidence="3">The sequence shown here is derived from an EMBL/GenBank/DDBJ whole genome shotgun (WGS) entry which is preliminary data.</text>
</comment>
<name>A0ABV7L9H3_9PROT</name>
<dbReference type="RefSeq" id="WP_379906344.1">
    <property type="nucleotide sequence ID" value="NZ_JBHRTR010000050.1"/>
</dbReference>
<sequence length="316" mass="34679">MSPPQPPHPPPPRGSESRPEAVRRPPAGRLAPPVRSADADRPSPPPEGFYDGLAAVYHLIYPDWPLARRHQGEVFAALLEGEGIAPGAEILDCAAGIGTQALGLAAAGYRVTATDISPAALQRLAAEARLLHLPLQARASDIRALGAMIRNPRDAVLAIDNAIPHLLSEHQIIVALRALAAVLRPGGLLLLSMRDFDRCLDEGERPFGEGPFIHEGPPRRILYQVWDWQDERLYDAHLYITWRDEQANGDQAGGDRADGPRDGPGSWKVHHGVTRYRALRRAELARMARSAGFSQCSWMMPEESGFFQPVMIARRQ</sequence>
<evidence type="ECO:0000313" key="3">
    <source>
        <dbReference type="EMBL" id="MFC3230882.1"/>
    </source>
</evidence>
<evidence type="ECO:0000259" key="2">
    <source>
        <dbReference type="Pfam" id="PF13649"/>
    </source>
</evidence>
<proteinExistence type="predicted"/>
<dbReference type="Proteomes" id="UP001595528">
    <property type="component" value="Unassembled WGS sequence"/>
</dbReference>
<accession>A0ABV7L9H3</accession>
<dbReference type="SUPFAM" id="SSF53335">
    <property type="entry name" value="S-adenosyl-L-methionine-dependent methyltransferases"/>
    <property type="match status" value="1"/>
</dbReference>